<dbReference type="OMA" id="FEDWIAI"/>
<dbReference type="VEuPathDB" id="ToxoDB:ETH2_0308600"/>
<dbReference type="Proteomes" id="UP000030747">
    <property type="component" value="Unassembled WGS sequence"/>
</dbReference>
<evidence type="ECO:0000313" key="3">
    <source>
        <dbReference type="Proteomes" id="UP000030747"/>
    </source>
</evidence>
<reference evidence="2" key="2">
    <citation type="submission" date="2013-10" db="EMBL/GenBank/DDBJ databases">
        <authorList>
            <person name="Aslett M."/>
        </authorList>
    </citation>
    <scope>NUCLEOTIDE SEQUENCE [LARGE SCALE GENOMIC DNA]</scope>
    <source>
        <strain evidence="2">Houghton</strain>
    </source>
</reference>
<keyword evidence="1" id="KW-0472">Membrane</keyword>
<protein>
    <recommendedName>
        <fullName evidence="4">Transmembrane protein</fullName>
    </recommendedName>
</protein>
<accession>U6KH19</accession>
<dbReference type="Gene3D" id="1.20.140.140">
    <property type="entry name" value="Calcium release-activated calcium channel protein Orai"/>
    <property type="match status" value="1"/>
</dbReference>
<gene>
    <name evidence="2" type="ORF">ETH_00032955</name>
</gene>
<keyword evidence="1" id="KW-0812">Transmembrane</keyword>
<feature type="transmembrane region" description="Helical" evidence="1">
    <location>
        <begin position="145"/>
        <end position="166"/>
    </location>
</feature>
<evidence type="ECO:0000313" key="2">
    <source>
        <dbReference type="EMBL" id="CDJ37320.1"/>
    </source>
</evidence>
<dbReference type="AlphaFoldDB" id="U6KH19"/>
<proteinExistence type="predicted"/>
<dbReference type="RefSeq" id="XP_013228158.1">
    <property type="nucleotide sequence ID" value="XM_013372704.1"/>
</dbReference>
<dbReference type="InterPro" id="IPR038350">
    <property type="entry name" value="Orai_sf"/>
</dbReference>
<evidence type="ECO:0008006" key="4">
    <source>
        <dbReference type="Google" id="ProtNLM"/>
    </source>
</evidence>
<keyword evidence="3" id="KW-1185">Reference proteome</keyword>
<evidence type="ECO:0000256" key="1">
    <source>
        <dbReference type="SAM" id="Phobius"/>
    </source>
</evidence>
<dbReference type="GeneID" id="25255657"/>
<reference evidence="2" key="1">
    <citation type="submission" date="2013-10" db="EMBL/GenBank/DDBJ databases">
        <title>Genomic analysis of the causative agents of coccidiosis in chickens.</title>
        <authorList>
            <person name="Reid A.J."/>
            <person name="Blake D."/>
            <person name="Billington K."/>
            <person name="Browne H."/>
            <person name="Dunn M."/>
            <person name="Hung S."/>
            <person name="Kawahara F."/>
            <person name="Miranda-Saavedra D."/>
            <person name="Mourier T."/>
            <person name="Nagra H."/>
            <person name="Otto T.D."/>
            <person name="Rawlings N."/>
            <person name="Sanchez A."/>
            <person name="Sanders M."/>
            <person name="Subramaniam C."/>
            <person name="Tay Y."/>
            <person name="Dear P."/>
            <person name="Doerig C."/>
            <person name="Gruber A."/>
            <person name="Parkinson J."/>
            <person name="Shirley M."/>
            <person name="Wan K.L."/>
            <person name="Berriman M."/>
            <person name="Tomley F."/>
            <person name="Pain A."/>
        </authorList>
    </citation>
    <scope>NUCLEOTIDE SEQUENCE [LARGE SCALE GENOMIC DNA]</scope>
    <source>
        <strain evidence="2">Houghton</strain>
    </source>
</reference>
<sequence>MLQLLKNQVVTSVAKQQVEIRQLELDWYTNNYWTLSQQAALLAGFAFSQITTSLPENLPFALEASYLLLAALSLGLQLCVIITTTFCCMWGPGLALRGPDGVRSVDEAVDKMKGEQGVVFFLFVLGTVCFFVSNVLLLWCYFESNVAAASSLFMGGFVLLIIYYSVTLTYQLRVRETEAVEGNIDALRAYGNITDLDACYAARVPQVDAAADAAAAAAAAEAAAGRRGTSFRPQHPMGEEQVYVGTPEEAIEGTPQGFLGTILELFDWD</sequence>
<keyword evidence="1" id="KW-1133">Transmembrane helix</keyword>
<feature type="transmembrane region" description="Helical" evidence="1">
    <location>
        <begin position="66"/>
        <end position="96"/>
    </location>
</feature>
<organism evidence="2 3">
    <name type="scientific">Eimeria tenella</name>
    <name type="common">Coccidian parasite</name>
    <dbReference type="NCBI Taxonomy" id="5802"/>
    <lineage>
        <taxon>Eukaryota</taxon>
        <taxon>Sar</taxon>
        <taxon>Alveolata</taxon>
        <taxon>Apicomplexa</taxon>
        <taxon>Conoidasida</taxon>
        <taxon>Coccidia</taxon>
        <taxon>Eucoccidiorida</taxon>
        <taxon>Eimeriorina</taxon>
        <taxon>Eimeriidae</taxon>
        <taxon>Eimeria</taxon>
    </lineage>
</organism>
<name>U6KH19_EIMTE</name>
<feature type="transmembrane region" description="Helical" evidence="1">
    <location>
        <begin position="117"/>
        <end position="139"/>
    </location>
</feature>
<dbReference type="VEuPathDB" id="ToxoDB:ETH_00032955"/>
<dbReference type="OrthoDB" id="448407at2759"/>
<dbReference type="EMBL" id="HG673755">
    <property type="protein sequence ID" value="CDJ37320.1"/>
    <property type="molecule type" value="Genomic_DNA"/>
</dbReference>